<dbReference type="InterPro" id="IPR036259">
    <property type="entry name" value="MFS_trans_sf"/>
</dbReference>
<evidence type="ECO:0000259" key="10">
    <source>
        <dbReference type="PROSITE" id="PS50850"/>
    </source>
</evidence>
<keyword evidence="12" id="KW-1185">Reference proteome</keyword>
<evidence type="ECO:0000256" key="7">
    <source>
        <dbReference type="RuleBase" id="RU003346"/>
    </source>
</evidence>
<keyword evidence="5 9" id="KW-1133">Transmembrane helix</keyword>
<feature type="transmembrane region" description="Helical" evidence="9">
    <location>
        <begin position="61"/>
        <end position="80"/>
    </location>
</feature>
<proteinExistence type="inferred from homology"/>
<protein>
    <recommendedName>
        <fullName evidence="10">Major facilitator superfamily (MFS) profile domain-containing protein</fullName>
    </recommendedName>
</protein>
<dbReference type="InterPro" id="IPR005828">
    <property type="entry name" value="MFS_sugar_transport-like"/>
</dbReference>
<dbReference type="PROSITE" id="PS50850">
    <property type="entry name" value="MFS"/>
    <property type="match status" value="1"/>
</dbReference>
<dbReference type="Pfam" id="PF00083">
    <property type="entry name" value="Sugar_tr"/>
    <property type="match status" value="2"/>
</dbReference>
<feature type="transmembrane region" description="Helical" evidence="9">
    <location>
        <begin position="118"/>
        <end position="139"/>
    </location>
</feature>
<evidence type="ECO:0000256" key="4">
    <source>
        <dbReference type="ARBA" id="ARBA00022692"/>
    </source>
</evidence>
<dbReference type="NCBIfam" id="TIGR00879">
    <property type="entry name" value="SP"/>
    <property type="match status" value="1"/>
</dbReference>
<evidence type="ECO:0000313" key="11">
    <source>
        <dbReference type="EMBL" id="GMR58457.1"/>
    </source>
</evidence>
<feature type="transmembrane region" description="Helical" evidence="9">
    <location>
        <begin position="151"/>
        <end position="173"/>
    </location>
</feature>
<keyword evidence="6 9" id="KW-0472">Membrane</keyword>
<dbReference type="Gene3D" id="1.20.1250.20">
    <property type="entry name" value="MFS general substrate transporter like domains"/>
    <property type="match status" value="2"/>
</dbReference>
<dbReference type="SUPFAM" id="SSF103473">
    <property type="entry name" value="MFS general substrate transporter"/>
    <property type="match status" value="1"/>
</dbReference>
<dbReference type="GO" id="GO:0016324">
    <property type="term" value="C:apical plasma membrane"/>
    <property type="evidence" value="ECO:0007669"/>
    <property type="project" value="TreeGrafter"/>
</dbReference>
<evidence type="ECO:0000256" key="8">
    <source>
        <dbReference type="SAM" id="MobiDB-lite"/>
    </source>
</evidence>
<dbReference type="InterPro" id="IPR003663">
    <property type="entry name" value="Sugar/inositol_transpt"/>
</dbReference>
<dbReference type="PROSITE" id="PS00217">
    <property type="entry name" value="SUGAR_TRANSPORT_2"/>
    <property type="match status" value="1"/>
</dbReference>
<comment type="similarity">
    <text evidence="2 7">Belongs to the major facilitator superfamily. Sugar transporter (TC 2.A.1.1) family.</text>
</comment>
<comment type="subcellular location">
    <subcellularLocation>
        <location evidence="1">Membrane</location>
        <topology evidence="1">Multi-pass membrane protein</topology>
    </subcellularLocation>
</comment>
<evidence type="ECO:0000256" key="6">
    <source>
        <dbReference type="ARBA" id="ARBA00023136"/>
    </source>
</evidence>
<dbReference type="EMBL" id="BTRK01000006">
    <property type="protein sequence ID" value="GMR58457.1"/>
    <property type="molecule type" value="Genomic_DNA"/>
</dbReference>
<name>A0AAN5D9E6_9BILA</name>
<dbReference type="PRINTS" id="PR00171">
    <property type="entry name" value="SUGRTRNSPORT"/>
</dbReference>
<comment type="caution">
    <text evidence="11">The sequence shown here is derived from an EMBL/GenBank/DDBJ whole genome shotgun (WGS) entry which is preliminary data.</text>
</comment>
<evidence type="ECO:0000256" key="5">
    <source>
        <dbReference type="ARBA" id="ARBA00022989"/>
    </source>
</evidence>
<dbReference type="InterPro" id="IPR020846">
    <property type="entry name" value="MFS_dom"/>
</dbReference>
<feature type="transmembrane region" description="Helical" evidence="9">
    <location>
        <begin position="21"/>
        <end position="49"/>
    </location>
</feature>
<dbReference type="Proteomes" id="UP001328107">
    <property type="component" value="Unassembled WGS sequence"/>
</dbReference>
<dbReference type="GO" id="GO:0005366">
    <property type="term" value="F:myo-inositol:proton symporter activity"/>
    <property type="evidence" value="ECO:0007669"/>
    <property type="project" value="TreeGrafter"/>
</dbReference>
<feature type="transmembrane region" description="Helical" evidence="9">
    <location>
        <begin position="343"/>
        <end position="364"/>
    </location>
</feature>
<dbReference type="PROSITE" id="PS00216">
    <property type="entry name" value="SUGAR_TRANSPORT_1"/>
    <property type="match status" value="1"/>
</dbReference>
<feature type="compositionally biased region" description="Basic and acidic residues" evidence="8">
    <location>
        <begin position="596"/>
        <end position="614"/>
    </location>
</feature>
<feature type="non-terminal residue" evidence="11">
    <location>
        <position position="1"/>
    </location>
</feature>
<gene>
    <name evidence="11" type="ORF">PMAYCL1PPCAC_28652</name>
</gene>
<organism evidence="11 12">
    <name type="scientific">Pristionchus mayeri</name>
    <dbReference type="NCBI Taxonomy" id="1317129"/>
    <lineage>
        <taxon>Eukaryota</taxon>
        <taxon>Metazoa</taxon>
        <taxon>Ecdysozoa</taxon>
        <taxon>Nematoda</taxon>
        <taxon>Chromadorea</taxon>
        <taxon>Rhabditida</taxon>
        <taxon>Rhabditina</taxon>
        <taxon>Diplogasteromorpha</taxon>
        <taxon>Diplogasteroidea</taxon>
        <taxon>Neodiplogasteridae</taxon>
        <taxon>Pristionchus</taxon>
    </lineage>
</organism>
<sequence length="627" mass="67965">LFQEFSTREKPSHKPPITGYTVGLTLLACIGGLLFGYDTGIMSGIQLFFGKSEGLKSMSTLWVELIVSVTPGVAAIGALVAGKASDNLGRRLIIIAASAAFLVGSIICAAANSKAVILCGRAMLGVAIGFASMIIPVYISEAAPSHLRGALVTCYQLMITTGFILANAVAAAFAHVDPVNTGWRLMFGFAAIPSILQMIGFVFLKDTPRYLYSKGRVVEAEAVLSKVYGGDSEWVQYDLSVIEEANRQEKKIQESQGSSLTIVRVLRTPHVRKALAIGCSMQMFQQFVGINSILYYNSEIIKGAGIKDDIMNLWISCGIAAVQSVGTFAPMKLIEKWGRRPTLLTSMAAMVVALSAMGTAFMVINWDTAKLDIGHTLDGIPAADRDATHLSLCADMVNCDDCVTSPLCGYCHRTANESIGQCLPVDEHDDARSTVGFCATTNTTEYTMSAKSCSTQYTWMPIAFMVFYLLAFAFGVGALPWVYNAEIYPLWARSTCVALSTFTNWTFNLLVSMTFLSLGQLVTKAGSFFVYAVISLIGFFVFFFSVPETKGLGIEEIENLFKWRAALEAETSSSSEESTEIARTPARSTKKCSPVKKKEEEKKEECEVSKKAMEEGGSVIVEPEPSL</sequence>
<evidence type="ECO:0000256" key="1">
    <source>
        <dbReference type="ARBA" id="ARBA00004141"/>
    </source>
</evidence>
<dbReference type="InterPro" id="IPR005829">
    <property type="entry name" value="Sugar_transporter_CS"/>
</dbReference>
<keyword evidence="4 9" id="KW-0812">Transmembrane</keyword>
<keyword evidence="3 7" id="KW-0813">Transport</keyword>
<feature type="region of interest" description="Disordered" evidence="8">
    <location>
        <begin position="572"/>
        <end position="627"/>
    </location>
</feature>
<dbReference type="PANTHER" id="PTHR48020">
    <property type="entry name" value="PROTON MYO-INOSITOL COTRANSPORTER"/>
    <property type="match status" value="1"/>
</dbReference>
<feature type="transmembrane region" description="Helical" evidence="9">
    <location>
        <begin position="311"/>
        <end position="331"/>
    </location>
</feature>
<evidence type="ECO:0000256" key="3">
    <source>
        <dbReference type="ARBA" id="ARBA00022448"/>
    </source>
</evidence>
<feature type="transmembrane region" description="Helical" evidence="9">
    <location>
        <begin position="528"/>
        <end position="546"/>
    </location>
</feature>
<evidence type="ECO:0000313" key="12">
    <source>
        <dbReference type="Proteomes" id="UP001328107"/>
    </source>
</evidence>
<feature type="non-terminal residue" evidence="11">
    <location>
        <position position="627"/>
    </location>
</feature>
<dbReference type="PANTHER" id="PTHR48020:SF12">
    <property type="entry name" value="PROTON MYO-INOSITOL COTRANSPORTER"/>
    <property type="match status" value="1"/>
</dbReference>
<reference evidence="12" key="1">
    <citation type="submission" date="2022-10" db="EMBL/GenBank/DDBJ databases">
        <title>Genome assembly of Pristionchus species.</title>
        <authorList>
            <person name="Yoshida K."/>
            <person name="Sommer R.J."/>
        </authorList>
    </citation>
    <scope>NUCLEOTIDE SEQUENCE [LARGE SCALE GENOMIC DNA]</scope>
    <source>
        <strain evidence="12">RS5460</strain>
    </source>
</reference>
<feature type="domain" description="Major facilitator superfamily (MFS) profile" evidence="10">
    <location>
        <begin position="24"/>
        <end position="550"/>
    </location>
</feature>
<feature type="transmembrane region" description="Helical" evidence="9">
    <location>
        <begin position="462"/>
        <end position="483"/>
    </location>
</feature>
<evidence type="ECO:0000256" key="9">
    <source>
        <dbReference type="SAM" id="Phobius"/>
    </source>
</evidence>
<accession>A0AAN5D9E6</accession>
<dbReference type="InterPro" id="IPR050814">
    <property type="entry name" value="Myo-inositol_Transporter"/>
</dbReference>
<evidence type="ECO:0000256" key="2">
    <source>
        <dbReference type="ARBA" id="ARBA00010992"/>
    </source>
</evidence>
<feature type="transmembrane region" description="Helical" evidence="9">
    <location>
        <begin position="92"/>
        <end position="112"/>
    </location>
</feature>
<feature type="transmembrane region" description="Helical" evidence="9">
    <location>
        <begin position="495"/>
        <end position="516"/>
    </location>
</feature>
<feature type="transmembrane region" description="Helical" evidence="9">
    <location>
        <begin position="185"/>
        <end position="204"/>
    </location>
</feature>
<dbReference type="AlphaFoldDB" id="A0AAN5D9E6"/>